<dbReference type="PIRSF" id="PIRSF038895">
    <property type="entry name" value="FPGS"/>
    <property type="match status" value="1"/>
</dbReference>
<gene>
    <name evidence="20" type="ORF">NA56DRAFT_710221</name>
</gene>
<feature type="binding site" evidence="19">
    <location>
        <position position="205"/>
    </location>
    <ligand>
        <name>Mg(2+)</name>
        <dbReference type="ChEBI" id="CHEBI:18420"/>
        <label>1</label>
    </ligand>
</feature>
<evidence type="ECO:0000256" key="15">
    <source>
        <dbReference type="ARBA" id="ARBA00023136"/>
    </source>
</evidence>
<dbReference type="Proteomes" id="UP000235672">
    <property type="component" value="Unassembled WGS sequence"/>
</dbReference>
<keyword evidence="7 17" id="KW-0554">One-carbon metabolism</keyword>
<dbReference type="InterPro" id="IPR001645">
    <property type="entry name" value="Folylpolyglutamate_synth"/>
</dbReference>
<dbReference type="GO" id="GO:0005743">
    <property type="term" value="C:mitochondrial inner membrane"/>
    <property type="evidence" value="ECO:0007669"/>
    <property type="project" value="UniProtKB-SubCell"/>
</dbReference>
<keyword evidence="21" id="KW-1185">Reference proteome</keyword>
<dbReference type="SUPFAM" id="SSF53244">
    <property type="entry name" value="MurD-like peptide ligases, peptide-binding domain"/>
    <property type="match status" value="1"/>
</dbReference>
<dbReference type="InterPro" id="IPR036615">
    <property type="entry name" value="Mur_ligase_C_dom_sf"/>
</dbReference>
<dbReference type="GO" id="GO:0004326">
    <property type="term" value="F:tetrahydrofolylpolyglutamate synthase activity"/>
    <property type="evidence" value="ECO:0007669"/>
    <property type="project" value="UniProtKB-EC"/>
</dbReference>
<feature type="binding site" evidence="19">
    <location>
        <position position="133"/>
    </location>
    <ligand>
        <name>Mg(2+)</name>
        <dbReference type="ChEBI" id="CHEBI:18420"/>
        <label>1</label>
    </ligand>
</feature>
<feature type="binding site" evidence="19">
    <location>
        <position position="233"/>
    </location>
    <ligand>
        <name>Mg(2+)</name>
        <dbReference type="ChEBI" id="CHEBI:18420"/>
        <label>1</label>
    </ligand>
</feature>
<keyword evidence="6" id="KW-0963">Cytoplasm</keyword>
<dbReference type="NCBIfam" id="TIGR01499">
    <property type="entry name" value="folC"/>
    <property type="match status" value="1"/>
</dbReference>
<dbReference type="Gene3D" id="3.40.1190.10">
    <property type="entry name" value="Mur-like, catalytic domain"/>
    <property type="match status" value="1"/>
</dbReference>
<dbReference type="AlphaFoldDB" id="A0A2J6PLW3"/>
<comment type="subcellular location">
    <subcellularLocation>
        <location evidence="3">Cytoplasm</location>
    </subcellularLocation>
    <subcellularLocation>
        <location evidence="1">Mitochondrion inner membrane</location>
    </subcellularLocation>
    <subcellularLocation>
        <location evidence="2">Mitochondrion matrix</location>
    </subcellularLocation>
</comment>
<organism evidence="20 21">
    <name type="scientific">Hyaloscypha hepaticicola</name>
    <dbReference type="NCBI Taxonomy" id="2082293"/>
    <lineage>
        <taxon>Eukaryota</taxon>
        <taxon>Fungi</taxon>
        <taxon>Dikarya</taxon>
        <taxon>Ascomycota</taxon>
        <taxon>Pezizomycotina</taxon>
        <taxon>Leotiomycetes</taxon>
        <taxon>Helotiales</taxon>
        <taxon>Hyaloscyphaceae</taxon>
        <taxon>Hyaloscypha</taxon>
    </lineage>
</organism>
<comment type="catalytic activity">
    <reaction evidence="16 17">
        <text>(6S)-5,6,7,8-tetrahydrofolyl-(gamma-L-Glu)(n) + L-glutamate + ATP = (6S)-5,6,7,8-tetrahydrofolyl-(gamma-L-Glu)(n+1) + ADP + phosphate + H(+)</text>
        <dbReference type="Rhea" id="RHEA:10580"/>
        <dbReference type="Rhea" id="RHEA-COMP:14738"/>
        <dbReference type="Rhea" id="RHEA-COMP:14740"/>
        <dbReference type="ChEBI" id="CHEBI:15378"/>
        <dbReference type="ChEBI" id="CHEBI:29985"/>
        <dbReference type="ChEBI" id="CHEBI:30616"/>
        <dbReference type="ChEBI" id="CHEBI:43474"/>
        <dbReference type="ChEBI" id="CHEBI:141005"/>
        <dbReference type="ChEBI" id="CHEBI:456216"/>
        <dbReference type="EC" id="6.3.2.17"/>
    </reaction>
</comment>
<keyword evidence="14" id="KW-0496">Mitochondrion</keyword>
<evidence type="ECO:0000256" key="9">
    <source>
        <dbReference type="ARBA" id="ARBA00022723"/>
    </source>
</evidence>
<evidence type="ECO:0000256" key="18">
    <source>
        <dbReference type="PIRSR" id="PIRSR038895-1"/>
    </source>
</evidence>
<evidence type="ECO:0000256" key="19">
    <source>
        <dbReference type="PIRSR" id="PIRSR038895-2"/>
    </source>
</evidence>
<keyword evidence="10 18" id="KW-0547">Nucleotide-binding</keyword>
<comment type="pathway">
    <text evidence="4 17">Cofactor biosynthesis; tetrahydrofolylpolyglutamate biosynthesis.</text>
</comment>
<comment type="function">
    <text evidence="17">Catalyzes conversion of folates to polyglutamate derivatives allowing concentration of folate compounds in the cell and the intracellular retention of these cofactors, which are important substrates for most of the folate-dependent enzymes that are involved in one-carbon transfer reactions involved in purine, pyrimidine and amino acid synthesis.</text>
</comment>
<evidence type="ECO:0000256" key="12">
    <source>
        <dbReference type="ARBA" id="ARBA00022840"/>
    </source>
</evidence>
<evidence type="ECO:0000256" key="7">
    <source>
        <dbReference type="ARBA" id="ARBA00022563"/>
    </source>
</evidence>
<reference evidence="20 21" key="1">
    <citation type="submission" date="2016-05" db="EMBL/GenBank/DDBJ databases">
        <title>A degradative enzymes factory behind the ericoid mycorrhizal symbiosis.</title>
        <authorList>
            <consortium name="DOE Joint Genome Institute"/>
            <person name="Martino E."/>
            <person name="Morin E."/>
            <person name="Grelet G."/>
            <person name="Kuo A."/>
            <person name="Kohler A."/>
            <person name="Daghino S."/>
            <person name="Barry K."/>
            <person name="Choi C."/>
            <person name="Cichocki N."/>
            <person name="Clum A."/>
            <person name="Copeland A."/>
            <person name="Hainaut M."/>
            <person name="Haridas S."/>
            <person name="Labutti K."/>
            <person name="Lindquist E."/>
            <person name="Lipzen A."/>
            <person name="Khouja H.-R."/>
            <person name="Murat C."/>
            <person name="Ohm R."/>
            <person name="Olson A."/>
            <person name="Spatafora J."/>
            <person name="Veneault-Fourrey C."/>
            <person name="Henrissat B."/>
            <person name="Grigoriev I."/>
            <person name="Martin F."/>
            <person name="Perotto S."/>
        </authorList>
    </citation>
    <scope>NUCLEOTIDE SEQUENCE [LARGE SCALE GENOMIC DNA]</scope>
    <source>
        <strain evidence="20 21">UAMH 7357</strain>
    </source>
</reference>
<dbReference type="SUPFAM" id="SSF53623">
    <property type="entry name" value="MurD-like peptide ligases, catalytic domain"/>
    <property type="match status" value="1"/>
</dbReference>
<name>A0A2J6PLW3_9HELO</name>
<dbReference type="PANTHER" id="PTHR11136">
    <property type="entry name" value="FOLYLPOLYGLUTAMATE SYNTHASE-RELATED"/>
    <property type="match status" value="1"/>
</dbReference>
<evidence type="ECO:0000256" key="6">
    <source>
        <dbReference type="ARBA" id="ARBA00022490"/>
    </source>
</evidence>
<dbReference type="GO" id="GO:0005829">
    <property type="term" value="C:cytosol"/>
    <property type="evidence" value="ECO:0007669"/>
    <property type="project" value="TreeGrafter"/>
</dbReference>
<evidence type="ECO:0000256" key="5">
    <source>
        <dbReference type="ARBA" id="ARBA00008276"/>
    </source>
</evidence>
<dbReference type="InterPro" id="IPR018109">
    <property type="entry name" value="Folylpolyglutamate_synth_CS"/>
</dbReference>
<keyword evidence="15" id="KW-0472">Membrane</keyword>
<dbReference type="PROSITE" id="PS01011">
    <property type="entry name" value="FOLYLPOLYGLU_SYNT_1"/>
    <property type="match status" value="1"/>
</dbReference>
<dbReference type="OrthoDB" id="5212574at2759"/>
<dbReference type="PANTHER" id="PTHR11136:SF5">
    <property type="entry name" value="FOLYLPOLYGLUTAMATE SYNTHASE, MITOCHONDRIAL"/>
    <property type="match status" value="1"/>
</dbReference>
<sequence>MHALFHKTLCLPSRPIFGYGLYKQSGISYRRFHSALASRGYDEAVGLLNTLQTPFAVLKRQIEAGIKPDETTNEEMRKYLDQIGYSQQDLDKLNIIHVAGTKGKGSTCAFVDSILSQYRKSHDIPRNVGLFTSPHLVAVRERIRINSVPISRDLFAKYFFEVWDKLEAAAAKSEVPHGKLVYFRYLTLMSYHVFLQEGVDAAVYEVGIGGQYDSTNVVEHPAATGISTLGIDHVFALGDTIEKIAWHKGGIQKKGAPSFTVKQNPGALAVVQGRAEERQVKTLTILDEDSRLARVKIRPDAVFQRLNASLAIKLAETALQKLDPKFEICPTLPKEFVDGLEQVVWRGRCELKKEGNVTWYLDGAHTRDSIMVATHWFVGESFQKSGTRVLIFNQQGHREAIELLEELFRAVKSQESLHFDHVIFCPTVPLDKLGRPDSINLYTDSAILAGLDLQRNFAKKWEELDTSSATFVKVLPSVEDAVDYVRSLNLKAQREKEVHAFITGSVHLVGRALGVLEGAEAL</sequence>
<dbReference type="InterPro" id="IPR023600">
    <property type="entry name" value="Folylpolyglutamate_synth_euk"/>
</dbReference>
<evidence type="ECO:0000256" key="8">
    <source>
        <dbReference type="ARBA" id="ARBA00022598"/>
    </source>
</evidence>
<keyword evidence="11" id="KW-0999">Mitochondrion inner membrane</keyword>
<comment type="similarity">
    <text evidence="5 17">Belongs to the folylpolyglutamate synthase family.</text>
</comment>
<dbReference type="InterPro" id="IPR036565">
    <property type="entry name" value="Mur-like_cat_sf"/>
</dbReference>
<evidence type="ECO:0000256" key="13">
    <source>
        <dbReference type="ARBA" id="ARBA00022842"/>
    </source>
</evidence>
<evidence type="ECO:0000256" key="2">
    <source>
        <dbReference type="ARBA" id="ARBA00004305"/>
    </source>
</evidence>
<evidence type="ECO:0000313" key="20">
    <source>
        <dbReference type="EMBL" id="PMD15003.1"/>
    </source>
</evidence>
<dbReference type="PROSITE" id="PS01012">
    <property type="entry name" value="FOLYLPOLYGLU_SYNT_2"/>
    <property type="match status" value="1"/>
</dbReference>
<evidence type="ECO:0000256" key="1">
    <source>
        <dbReference type="ARBA" id="ARBA00004273"/>
    </source>
</evidence>
<dbReference type="FunFam" id="3.40.1190.10:FF:000009">
    <property type="entry name" value="Folylpolyglutamate synthase"/>
    <property type="match status" value="1"/>
</dbReference>
<feature type="binding site" evidence="18">
    <location>
        <position position="362"/>
    </location>
    <ligand>
        <name>ATP</name>
        <dbReference type="ChEBI" id="CHEBI:30616"/>
    </ligand>
</feature>
<evidence type="ECO:0000256" key="3">
    <source>
        <dbReference type="ARBA" id="ARBA00004496"/>
    </source>
</evidence>
<dbReference type="STRING" id="1745343.A0A2J6PLW3"/>
<dbReference type="Gene3D" id="3.90.190.20">
    <property type="entry name" value="Mur ligase, C-terminal domain"/>
    <property type="match status" value="1"/>
</dbReference>
<keyword evidence="12 18" id="KW-0067">ATP-binding</keyword>
<evidence type="ECO:0000256" key="4">
    <source>
        <dbReference type="ARBA" id="ARBA00005150"/>
    </source>
</evidence>
<keyword evidence="8 17" id="KW-0436">Ligase</keyword>
<accession>A0A2J6PLW3</accession>
<dbReference type="GO" id="GO:0005524">
    <property type="term" value="F:ATP binding"/>
    <property type="evidence" value="ECO:0007669"/>
    <property type="project" value="UniProtKB-KW"/>
</dbReference>
<evidence type="ECO:0000256" key="14">
    <source>
        <dbReference type="ARBA" id="ARBA00023128"/>
    </source>
</evidence>
<keyword evidence="9 19" id="KW-0479">Metal-binding</keyword>
<dbReference type="EC" id="6.3.2.17" evidence="17"/>
<dbReference type="GO" id="GO:0005759">
    <property type="term" value="C:mitochondrial matrix"/>
    <property type="evidence" value="ECO:0007669"/>
    <property type="project" value="UniProtKB-SubCell"/>
</dbReference>
<evidence type="ECO:0000256" key="16">
    <source>
        <dbReference type="ARBA" id="ARBA00047493"/>
    </source>
</evidence>
<feature type="binding site" evidence="18">
    <location>
        <position position="348"/>
    </location>
    <ligand>
        <name>ATP</name>
        <dbReference type="ChEBI" id="CHEBI:30616"/>
    </ligand>
</feature>
<proteinExistence type="inferred from homology"/>
<evidence type="ECO:0000256" key="10">
    <source>
        <dbReference type="ARBA" id="ARBA00022741"/>
    </source>
</evidence>
<dbReference type="EMBL" id="KZ613516">
    <property type="protein sequence ID" value="PMD15003.1"/>
    <property type="molecule type" value="Genomic_DNA"/>
</dbReference>
<evidence type="ECO:0000256" key="17">
    <source>
        <dbReference type="PIRNR" id="PIRNR038895"/>
    </source>
</evidence>
<dbReference type="UniPathway" id="UPA00850"/>
<comment type="cofactor">
    <cofactor evidence="17">
        <name>a monovalent cation</name>
        <dbReference type="ChEBI" id="CHEBI:60242"/>
    </cofactor>
    <text evidence="17">A monovalent cation.</text>
</comment>
<keyword evidence="13 19" id="KW-0460">Magnesium</keyword>
<protein>
    <recommendedName>
        <fullName evidence="17">Folylpolyglutamate synthase</fullName>
        <ecNumber evidence="17">6.3.2.17</ecNumber>
    </recommendedName>
    <alternativeName>
        <fullName evidence="17">Folylpoly-gamma-glutamate synthetase</fullName>
    </alternativeName>
    <alternativeName>
        <fullName evidence="17">Tetrahydrofolylpolyglutamate synthase</fullName>
    </alternativeName>
</protein>
<dbReference type="GO" id="GO:0046872">
    <property type="term" value="F:metal ion binding"/>
    <property type="evidence" value="ECO:0007669"/>
    <property type="project" value="UniProtKB-KW"/>
</dbReference>
<evidence type="ECO:0000256" key="11">
    <source>
        <dbReference type="ARBA" id="ARBA00022792"/>
    </source>
</evidence>
<evidence type="ECO:0000313" key="21">
    <source>
        <dbReference type="Proteomes" id="UP000235672"/>
    </source>
</evidence>
<dbReference type="GO" id="GO:0006730">
    <property type="term" value="P:one-carbon metabolic process"/>
    <property type="evidence" value="ECO:0007669"/>
    <property type="project" value="UniProtKB-KW"/>
</dbReference>